<evidence type="ECO:0000256" key="7">
    <source>
        <dbReference type="ARBA" id="ARBA00022832"/>
    </source>
</evidence>
<dbReference type="EC" id="3.1.2.-" evidence="11"/>
<evidence type="ECO:0000256" key="3">
    <source>
        <dbReference type="ARBA" id="ARBA00022516"/>
    </source>
</evidence>
<keyword evidence="4 11" id="KW-0150">Chloroplast</keyword>
<comment type="function">
    <text evidence="11">Plays an essential role in chain termination during de novo fatty acid synthesis.</text>
</comment>
<keyword evidence="9 11" id="KW-0443">Lipid metabolism</keyword>
<feature type="region of interest" description="Disordered" evidence="12">
    <location>
        <begin position="442"/>
        <end position="475"/>
    </location>
</feature>
<dbReference type="SUPFAM" id="SSF54637">
    <property type="entry name" value="Thioesterase/thiol ester dehydrase-isomerase"/>
    <property type="match status" value="2"/>
</dbReference>
<dbReference type="Proteomes" id="UP001497512">
    <property type="component" value="Chromosome 18"/>
</dbReference>
<evidence type="ECO:0000256" key="6">
    <source>
        <dbReference type="ARBA" id="ARBA00022801"/>
    </source>
</evidence>
<evidence type="ECO:0000256" key="5">
    <source>
        <dbReference type="ARBA" id="ARBA00022640"/>
    </source>
</evidence>
<evidence type="ECO:0000259" key="14">
    <source>
        <dbReference type="Pfam" id="PF20791"/>
    </source>
</evidence>
<dbReference type="PANTHER" id="PTHR31727:SF5">
    <property type="entry name" value="ACYL-[ACYL-CARRIER-PROTEIN] HYDROLASE"/>
    <property type="match status" value="1"/>
</dbReference>
<dbReference type="Gene3D" id="3.10.129.10">
    <property type="entry name" value="Hotdog Thioesterase"/>
    <property type="match status" value="1"/>
</dbReference>
<organism evidence="15 16">
    <name type="scientific">Sphagnum troendelagicum</name>
    <dbReference type="NCBI Taxonomy" id="128251"/>
    <lineage>
        <taxon>Eukaryota</taxon>
        <taxon>Viridiplantae</taxon>
        <taxon>Streptophyta</taxon>
        <taxon>Embryophyta</taxon>
        <taxon>Bryophyta</taxon>
        <taxon>Sphagnophytina</taxon>
        <taxon>Sphagnopsida</taxon>
        <taxon>Sphagnales</taxon>
        <taxon>Sphagnaceae</taxon>
        <taxon>Sphagnum</taxon>
    </lineage>
</organism>
<dbReference type="InterPro" id="IPR029069">
    <property type="entry name" value="HotDog_dom_sf"/>
</dbReference>
<evidence type="ECO:0000259" key="13">
    <source>
        <dbReference type="Pfam" id="PF01643"/>
    </source>
</evidence>
<keyword evidence="6 11" id="KW-0378">Hydrolase</keyword>
<evidence type="ECO:0000313" key="16">
    <source>
        <dbReference type="Proteomes" id="UP001497512"/>
    </source>
</evidence>
<comment type="similarity">
    <text evidence="2 11">Belongs to the acyl-ACP thioesterase family.</text>
</comment>
<keyword evidence="3 11" id="KW-0444">Lipid biosynthesis</keyword>
<dbReference type="CDD" id="cd00586">
    <property type="entry name" value="4HBT"/>
    <property type="match status" value="1"/>
</dbReference>
<evidence type="ECO:0000313" key="15">
    <source>
        <dbReference type="EMBL" id="CAK9211210.1"/>
    </source>
</evidence>
<dbReference type="Pfam" id="PF01643">
    <property type="entry name" value="Acyl-ACP_TE"/>
    <property type="match status" value="1"/>
</dbReference>
<evidence type="ECO:0000256" key="11">
    <source>
        <dbReference type="RuleBase" id="RU363096"/>
    </source>
</evidence>
<sequence>MEAAVAVGTFIRIEANKSCQSRGLLLRHHHHHEVLGCNSKPGALHCKLKMGFSQNGCLSSLRVVVPPATAATGFKPLLPLKLVANLSRMGKVNASKVLKLVANLSRMGKVNASKVNGTKVEIGKKSSLDREEEEHGSKSMFSSMPPAVAADLESYVQNPAMQAVLVAMANVALLAVEKKQQQQITTIAAGKTKVPVDALRQGRLVEARRVYRQTFVIRSYEVGADKTASIETLMNHFQETALNHVWMAGLAGDGFGATHSMICHNLIWVVSRMQVQVEQYPAWGDVVEMDTWVAGSGKNGMRRDWLVRDYKTGQILARATSTWVMMNKKTRRFSKMPNEVRGEISPHFLERSAIDNKDLVTQKIKKLGDDSAQLVCSGLTPRLNDMDMNQHVNNVKYIGWVLESVPQSLSVAHELTSMTLEYRRECTPSDIVQSLSCPDSPLPISNSSSSSSSSSSLQSHNNNNNNNNGSALLGNGALDGSPGAVSCSSGALKSATLSPPTVMCVHYTHLLRMQSDGTEILRGRTSWRLKQRYNNSSNNNNGASH</sequence>
<evidence type="ECO:0000256" key="10">
    <source>
        <dbReference type="ARBA" id="ARBA00023160"/>
    </source>
</evidence>
<proteinExistence type="inferred from homology"/>
<protein>
    <recommendedName>
        <fullName evidence="11">Acyl-[acyl-carrier-protein] hydrolase</fullName>
        <ecNumber evidence="11">3.1.2.-</ecNumber>
    </recommendedName>
</protein>
<keyword evidence="7 11" id="KW-0276">Fatty acid metabolism</keyword>
<evidence type="ECO:0000256" key="4">
    <source>
        <dbReference type="ARBA" id="ARBA00022528"/>
    </source>
</evidence>
<keyword evidence="8" id="KW-0809">Transit peptide</keyword>
<evidence type="ECO:0000256" key="9">
    <source>
        <dbReference type="ARBA" id="ARBA00023098"/>
    </source>
</evidence>
<evidence type="ECO:0000256" key="12">
    <source>
        <dbReference type="SAM" id="MobiDB-lite"/>
    </source>
</evidence>
<evidence type="ECO:0000256" key="8">
    <source>
        <dbReference type="ARBA" id="ARBA00022946"/>
    </source>
</evidence>
<dbReference type="InterPro" id="IPR002864">
    <property type="entry name" value="Acyl-ACP_thioesterase_NHD"/>
</dbReference>
<evidence type="ECO:0000256" key="1">
    <source>
        <dbReference type="ARBA" id="ARBA00004229"/>
    </source>
</evidence>
<feature type="domain" description="Acyl-ACP thioesterase N-terminal hotdog" evidence="13">
    <location>
        <begin position="209"/>
        <end position="343"/>
    </location>
</feature>
<keyword evidence="10 11" id="KW-0275">Fatty acid biosynthesis</keyword>
<keyword evidence="16" id="KW-1185">Reference proteome</keyword>
<feature type="domain" description="Acyl-ACP thioesterase-like C-terminal" evidence="14">
    <location>
        <begin position="375"/>
        <end position="458"/>
    </location>
</feature>
<dbReference type="PANTHER" id="PTHR31727">
    <property type="entry name" value="OLEOYL-ACYL CARRIER PROTEIN THIOESTERASE 1, CHLOROPLASTIC"/>
    <property type="match status" value="1"/>
</dbReference>
<name>A0ABP0U2H6_9BRYO</name>
<comment type="subcellular location">
    <subcellularLocation>
        <location evidence="1 11">Plastid</location>
        <location evidence="1 11">Chloroplast</location>
    </subcellularLocation>
</comment>
<dbReference type="EMBL" id="OZ019910">
    <property type="protein sequence ID" value="CAK9211210.1"/>
    <property type="molecule type" value="Genomic_DNA"/>
</dbReference>
<dbReference type="Pfam" id="PF20791">
    <property type="entry name" value="Acyl-ACP_TE_C"/>
    <property type="match status" value="1"/>
</dbReference>
<accession>A0ABP0U2H6</accession>
<dbReference type="InterPro" id="IPR045023">
    <property type="entry name" value="FATA/B"/>
</dbReference>
<feature type="compositionally biased region" description="Low complexity" evidence="12">
    <location>
        <begin position="445"/>
        <end position="475"/>
    </location>
</feature>
<dbReference type="InterPro" id="IPR049427">
    <property type="entry name" value="Acyl-ACP_TE_C"/>
</dbReference>
<keyword evidence="5 11" id="KW-0934">Plastid</keyword>
<gene>
    <name evidence="15" type="ORF">CSSPTR1EN2_LOCUS10545</name>
</gene>
<reference evidence="15" key="1">
    <citation type="submission" date="2024-02" db="EMBL/GenBank/DDBJ databases">
        <authorList>
            <consortium name="ELIXIR-Norway"/>
            <consortium name="Elixir Norway"/>
        </authorList>
    </citation>
    <scope>NUCLEOTIDE SEQUENCE</scope>
</reference>
<evidence type="ECO:0000256" key="2">
    <source>
        <dbReference type="ARBA" id="ARBA00006500"/>
    </source>
</evidence>